<feature type="transmembrane region" description="Helical" evidence="7">
    <location>
        <begin position="20"/>
        <end position="42"/>
    </location>
</feature>
<feature type="transmembrane region" description="Helical" evidence="7">
    <location>
        <begin position="144"/>
        <end position="163"/>
    </location>
</feature>
<dbReference type="SUPFAM" id="SSF161098">
    <property type="entry name" value="MetI-like"/>
    <property type="match status" value="1"/>
</dbReference>
<evidence type="ECO:0000256" key="6">
    <source>
        <dbReference type="ARBA" id="ARBA00023136"/>
    </source>
</evidence>
<comment type="subcellular location">
    <subcellularLocation>
        <location evidence="1 7">Cell membrane</location>
        <topology evidence="1 7">Multi-pass membrane protein</topology>
    </subcellularLocation>
</comment>
<keyword evidence="4 7" id="KW-0812">Transmembrane</keyword>
<evidence type="ECO:0000313" key="9">
    <source>
        <dbReference type="EMBL" id="HHP81813.1"/>
    </source>
</evidence>
<feature type="transmembrane region" description="Helical" evidence="7">
    <location>
        <begin position="250"/>
        <end position="271"/>
    </location>
</feature>
<feature type="domain" description="ABC transmembrane type-1" evidence="8">
    <location>
        <begin position="79"/>
        <end position="272"/>
    </location>
</feature>
<comment type="similarity">
    <text evidence="7">Belongs to the binding-protein-dependent transport system permease family.</text>
</comment>
<reference evidence="9" key="1">
    <citation type="journal article" date="2020" name="mSystems">
        <title>Genome- and Community-Level Interaction Insights into Carbon Utilization and Element Cycling Functions of Hydrothermarchaeota in Hydrothermal Sediment.</title>
        <authorList>
            <person name="Zhou Z."/>
            <person name="Liu Y."/>
            <person name="Xu W."/>
            <person name="Pan J."/>
            <person name="Luo Z.H."/>
            <person name="Li M."/>
        </authorList>
    </citation>
    <scope>NUCLEOTIDE SEQUENCE [LARGE SCALE GENOMIC DNA]</scope>
    <source>
        <strain evidence="9">SpSt-1121</strain>
    </source>
</reference>
<dbReference type="EMBL" id="DRZI01000171">
    <property type="protein sequence ID" value="HHP81813.1"/>
    <property type="molecule type" value="Genomic_DNA"/>
</dbReference>
<evidence type="ECO:0000256" key="2">
    <source>
        <dbReference type="ARBA" id="ARBA00022448"/>
    </source>
</evidence>
<evidence type="ECO:0000256" key="1">
    <source>
        <dbReference type="ARBA" id="ARBA00004651"/>
    </source>
</evidence>
<dbReference type="InterPro" id="IPR035906">
    <property type="entry name" value="MetI-like_sf"/>
</dbReference>
<dbReference type="InterPro" id="IPR050366">
    <property type="entry name" value="BP-dependent_transpt_permease"/>
</dbReference>
<dbReference type="CDD" id="cd06261">
    <property type="entry name" value="TM_PBP2"/>
    <property type="match status" value="1"/>
</dbReference>
<dbReference type="Pfam" id="PF00528">
    <property type="entry name" value="BPD_transp_1"/>
    <property type="match status" value="1"/>
</dbReference>
<keyword evidence="6 7" id="KW-0472">Membrane</keyword>
<keyword evidence="2 7" id="KW-0813">Transport</keyword>
<keyword evidence="5 7" id="KW-1133">Transmembrane helix</keyword>
<evidence type="ECO:0000256" key="3">
    <source>
        <dbReference type="ARBA" id="ARBA00022475"/>
    </source>
</evidence>
<dbReference type="PROSITE" id="PS50928">
    <property type="entry name" value="ABC_TM1"/>
    <property type="match status" value="1"/>
</dbReference>
<gene>
    <name evidence="9" type="ORF">ENM84_04025</name>
</gene>
<feature type="transmembrane region" description="Helical" evidence="7">
    <location>
        <begin position="194"/>
        <end position="215"/>
    </location>
</feature>
<evidence type="ECO:0000256" key="5">
    <source>
        <dbReference type="ARBA" id="ARBA00022989"/>
    </source>
</evidence>
<feature type="transmembrane region" description="Helical" evidence="7">
    <location>
        <begin position="114"/>
        <end position="138"/>
    </location>
</feature>
<dbReference type="GO" id="GO:0005886">
    <property type="term" value="C:plasma membrane"/>
    <property type="evidence" value="ECO:0007669"/>
    <property type="project" value="UniProtKB-SubCell"/>
</dbReference>
<dbReference type="GO" id="GO:0055085">
    <property type="term" value="P:transmembrane transport"/>
    <property type="evidence" value="ECO:0007669"/>
    <property type="project" value="InterPro"/>
</dbReference>
<dbReference type="PANTHER" id="PTHR43386">
    <property type="entry name" value="OLIGOPEPTIDE TRANSPORT SYSTEM PERMEASE PROTEIN APPC"/>
    <property type="match status" value="1"/>
</dbReference>
<dbReference type="Gene3D" id="1.10.3720.10">
    <property type="entry name" value="MetI-like"/>
    <property type="match status" value="1"/>
</dbReference>
<keyword evidence="3" id="KW-1003">Cell membrane</keyword>
<organism evidence="9">
    <name type="scientific">Ignisphaera aggregans</name>
    <dbReference type="NCBI Taxonomy" id="334771"/>
    <lineage>
        <taxon>Archaea</taxon>
        <taxon>Thermoproteota</taxon>
        <taxon>Thermoprotei</taxon>
        <taxon>Desulfurococcales</taxon>
        <taxon>Desulfurococcaceae</taxon>
        <taxon>Ignisphaera</taxon>
    </lineage>
</organism>
<evidence type="ECO:0000256" key="7">
    <source>
        <dbReference type="RuleBase" id="RU363032"/>
    </source>
</evidence>
<name>A0A7C5TJV9_9CREN</name>
<sequence>MSVNISKRRNIFIYAIRDRYFMLLLSIFIGLVIIGAIGPLFVRSPSRVVGARLQPPSREFILGTDALGRDIFAQIVHGIRNSLLIGLFAGLIGIAIATTLGILSGFLRGLIGDVLTTIINMFMLIPQIPLLLLIASAIRIRSMFFVAFLIGALFAWPAPARAIRALALSLREREFIDLAKISGKKSIEIAFKEILPIISPYILLQFGTVYASAIFTETGISLIGLGPTNVVTLGWVLNQVLVMNAYVVGAWWWFIPPGIMVSLLVLSLYLMPLVLSKKLQQIGI</sequence>
<accession>A0A7C5TJV9</accession>
<proteinExistence type="inferred from homology"/>
<evidence type="ECO:0000259" key="8">
    <source>
        <dbReference type="PROSITE" id="PS50928"/>
    </source>
</evidence>
<dbReference type="PANTHER" id="PTHR43386:SF1">
    <property type="entry name" value="D,D-DIPEPTIDE TRANSPORT SYSTEM PERMEASE PROTEIN DDPC-RELATED"/>
    <property type="match status" value="1"/>
</dbReference>
<evidence type="ECO:0000256" key="4">
    <source>
        <dbReference type="ARBA" id="ARBA00022692"/>
    </source>
</evidence>
<comment type="caution">
    <text evidence="9">The sequence shown here is derived from an EMBL/GenBank/DDBJ whole genome shotgun (WGS) entry which is preliminary data.</text>
</comment>
<dbReference type="InterPro" id="IPR000515">
    <property type="entry name" value="MetI-like"/>
</dbReference>
<feature type="transmembrane region" description="Helical" evidence="7">
    <location>
        <begin position="83"/>
        <end position="107"/>
    </location>
</feature>
<protein>
    <submittedName>
        <fullName evidence="9">ABC transporter permease</fullName>
    </submittedName>
</protein>
<dbReference type="AlphaFoldDB" id="A0A7C5TJV9"/>